<dbReference type="Pfam" id="PF08318">
    <property type="entry name" value="COG4_m"/>
    <property type="match status" value="1"/>
</dbReference>
<proteinExistence type="inferred from homology"/>
<dbReference type="Gene3D" id="1.10.287.1060">
    <property type="entry name" value="ESAT-6-like"/>
    <property type="match status" value="1"/>
</dbReference>
<dbReference type="GO" id="GO:0017119">
    <property type="term" value="C:Golgi transport complex"/>
    <property type="evidence" value="ECO:0007669"/>
    <property type="project" value="TreeGrafter"/>
</dbReference>
<keyword evidence="9" id="KW-0472">Membrane</keyword>
<keyword evidence="5" id="KW-0813">Transport</keyword>
<dbReference type="InterPro" id="IPR048682">
    <property type="entry name" value="COG4"/>
</dbReference>
<evidence type="ECO:0000256" key="7">
    <source>
        <dbReference type="ARBA" id="ARBA00022927"/>
    </source>
</evidence>
<dbReference type="GO" id="GO:0007030">
    <property type="term" value="P:Golgi organization"/>
    <property type="evidence" value="ECO:0007669"/>
    <property type="project" value="TreeGrafter"/>
</dbReference>
<evidence type="ECO:0000256" key="1">
    <source>
        <dbReference type="ARBA" id="ARBA00004255"/>
    </source>
</evidence>
<comment type="function">
    <text evidence="11">Required for normal Golgi function. Plays a role in SNARE-pin assembly and Golgi-to-ER retrograde transport via its interaction with SCFD1.</text>
</comment>
<comment type="similarity">
    <text evidence="3">Belongs to the COG4 family.</text>
</comment>
<dbReference type="Gene3D" id="1.20.58.1970">
    <property type="match status" value="1"/>
</dbReference>
<dbReference type="FunFam" id="1.10.287.1060:FF:000002">
    <property type="entry name" value="Conserved oligomeric Golgi complex subunit 4"/>
    <property type="match status" value="1"/>
</dbReference>
<keyword evidence="8" id="KW-0333">Golgi apparatus</keyword>
<name>A0A833YQF3_9CHIR</name>
<dbReference type="InterPro" id="IPR048684">
    <property type="entry name" value="COG4_C"/>
</dbReference>
<dbReference type="SMART" id="SM00762">
    <property type="entry name" value="Cog4"/>
    <property type="match status" value="1"/>
</dbReference>
<evidence type="ECO:0000256" key="3">
    <source>
        <dbReference type="ARBA" id="ARBA00009215"/>
    </source>
</evidence>
<dbReference type="AlphaFoldDB" id="A0A833YQF3"/>
<organism evidence="14 15">
    <name type="scientific">Phyllostomus discolor</name>
    <name type="common">pale spear-nosed bat</name>
    <dbReference type="NCBI Taxonomy" id="89673"/>
    <lineage>
        <taxon>Eukaryota</taxon>
        <taxon>Metazoa</taxon>
        <taxon>Chordata</taxon>
        <taxon>Craniata</taxon>
        <taxon>Vertebrata</taxon>
        <taxon>Euteleostomi</taxon>
        <taxon>Mammalia</taxon>
        <taxon>Eutheria</taxon>
        <taxon>Laurasiatheria</taxon>
        <taxon>Chiroptera</taxon>
        <taxon>Yangochiroptera</taxon>
        <taxon>Phyllostomidae</taxon>
        <taxon>Phyllostominae</taxon>
        <taxon>Phyllostomus</taxon>
    </lineage>
</organism>
<dbReference type="Pfam" id="PF20663">
    <property type="entry name" value="COG4_N"/>
    <property type="match status" value="1"/>
</dbReference>
<evidence type="ECO:0000256" key="8">
    <source>
        <dbReference type="ARBA" id="ARBA00023034"/>
    </source>
</evidence>
<dbReference type="GO" id="GO:0006890">
    <property type="term" value="P:retrograde vesicle-mediated transport, Golgi to endoplasmic reticulum"/>
    <property type="evidence" value="ECO:0007669"/>
    <property type="project" value="TreeGrafter"/>
</dbReference>
<dbReference type="PANTHER" id="PTHR24016:SF0">
    <property type="entry name" value="CONSERVED OLIGOMERIC GOLGI COMPLEX SUBUNIT 4"/>
    <property type="match status" value="1"/>
</dbReference>
<reference evidence="14 15" key="1">
    <citation type="journal article" date="2020" name="Nature">
        <title>Six reference-quality genomes reveal evolution of bat adaptations.</title>
        <authorList>
            <person name="Jebb D."/>
            <person name="Huang Z."/>
            <person name="Pippel M."/>
            <person name="Hughes G.M."/>
            <person name="Lavrichenko K."/>
            <person name="Devanna P."/>
            <person name="Winkler S."/>
            <person name="Jermiin L.S."/>
            <person name="Skirmuntt E.C."/>
            <person name="Katzourakis A."/>
            <person name="Burkitt-Gray L."/>
            <person name="Ray D.A."/>
            <person name="Sullivan K.A.M."/>
            <person name="Roscito J.G."/>
            <person name="Kirilenko B.M."/>
            <person name="Davalos L.M."/>
            <person name="Corthals A.P."/>
            <person name="Power M.L."/>
            <person name="Jones G."/>
            <person name="Ransome R.D."/>
            <person name="Dechmann D.K.N."/>
            <person name="Locatelli A.G."/>
            <person name="Puechmaille S.J."/>
            <person name="Fedrigo O."/>
            <person name="Jarvis E.D."/>
            <person name="Hiller M."/>
            <person name="Vernes S.C."/>
            <person name="Myers E.W."/>
            <person name="Teeling E.C."/>
        </authorList>
    </citation>
    <scope>NUCLEOTIDE SEQUENCE [LARGE SCALE GENOMIC DNA]</scope>
    <source>
        <strain evidence="14">Bat1K_MPI-CBG_1</strain>
    </source>
</reference>
<protein>
    <recommendedName>
        <fullName evidence="4">Conserved oligomeric Golgi complex subunit 4</fullName>
    </recommendedName>
    <alternativeName>
        <fullName evidence="10">Component of oligomeric Golgi complex 4</fullName>
    </alternativeName>
</protein>
<keyword evidence="7" id="KW-0653">Protein transport</keyword>
<evidence type="ECO:0000259" key="13">
    <source>
        <dbReference type="SMART" id="SM00762"/>
    </source>
</evidence>
<dbReference type="InterPro" id="IPR013167">
    <property type="entry name" value="COG4_M"/>
</dbReference>
<dbReference type="GO" id="GO:0005829">
    <property type="term" value="C:cytosol"/>
    <property type="evidence" value="ECO:0007669"/>
    <property type="project" value="UniProtKB-SubCell"/>
</dbReference>
<dbReference type="GO" id="GO:0000139">
    <property type="term" value="C:Golgi membrane"/>
    <property type="evidence" value="ECO:0007669"/>
    <property type="project" value="UniProtKB-SubCell"/>
</dbReference>
<dbReference type="InterPro" id="IPR048680">
    <property type="entry name" value="COG4_N"/>
</dbReference>
<dbReference type="Pfam" id="PF20662">
    <property type="entry name" value="COG4_C"/>
    <property type="match status" value="1"/>
</dbReference>
<dbReference type="PANTHER" id="PTHR24016">
    <property type="entry name" value="CONSERVED OLIGOMERIC GOLGI COMPLEX SUBUNIT 4"/>
    <property type="match status" value="1"/>
</dbReference>
<evidence type="ECO:0000313" key="14">
    <source>
        <dbReference type="EMBL" id="KAF6077131.1"/>
    </source>
</evidence>
<dbReference type="Proteomes" id="UP000664940">
    <property type="component" value="Unassembled WGS sequence"/>
</dbReference>
<evidence type="ECO:0000256" key="4">
    <source>
        <dbReference type="ARBA" id="ARBA00020975"/>
    </source>
</evidence>
<dbReference type="FunFam" id="1.20.58.1970:FF:000001">
    <property type="entry name" value="Conserved oligomeric Golgi complex subunit 4"/>
    <property type="match status" value="1"/>
</dbReference>
<evidence type="ECO:0000313" key="15">
    <source>
        <dbReference type="Proteomes" id="UP000664940"/>
    </source>
</evidence>
<sequence length="744" mass="84553">MGTDMADLNSPQKKVVERELDALLEQQSTVESKMVTLHRMGPNLQLIEGDAKQLAGMITFTCSLAENVSSKVRQLDLAKNRLYQAIQRADDILDLKFCMDGVQTALRNEDYEQAAAHIHRYLCLDKSVIELSRQGKEGSMIDANLKLLQEAEQRLKAIVTEKFAVATKEGDLPQVERFFKIFPLLGLHEDGLSKFSEYLCKQVASKAEENLLLVLGTDMSDRRAAIIFADTLTLLFEGIARIVETHQPIVETYYGPGRLYTLIKYLQVECDRQVEKVVDKFIKQRNYHQQFRHVQSNLRNSATEKIEPRELDPILTEVTLMNARSELYLSFLRKRISSDFEVGDSMASEEVKQEHQKCLDKLLNNCLLSCTMQELIGLYITMEEYFMRETVNKAVALDTYEKGQLTSSMVDDVFYIVKKCIGRALSSSSIDCLCAMINLATTELESDFRDVLCNKLRMGFPATTFQDIQRGVTSAVNIMHSSLQQGKFDTKGIESTDEAKLSFLVTLNNVEICSENISTLKKTLESDCTKLFSQGIGGEQAQAKFDSCLSDLAAVSNKFRDLLQEGLTELNNTAIKPQVQPWINTFLSVSRNIEEEEFNDYEANDPWVQQFILNLEQQMAEFKASLSPVIYDNLTSLMTSFVAAELERVVLKSTFNRLGGLQFDKELRSLIAYLTTVTTWTIRDKFARLSQMATILNLERVTEILDYWGANSGPLTWRLTPAEVRQVLALRIDFRGEDIKRLRL</sequence>
<evidence type="ECO:0000256" key="5">
    <source>
        <dbReference type="ARBA" id="ARBA00022448"/>
    </source>
</evidence>
<evidence type="ECO:0000256" key="11">
    <source>
        <dbReference type="ARBA" id="ARBA00058172"/>
    </source>
</evidence>
<evidence type="ECO:0000256" key="10">
    <source>
        <dbReference type="ARBA" id="ARBA00031340"/>
    </source>
</evidence>
<keyword evidence="6" id="KW-0963">Cytoplasm</keyword>
<evidence type="ECO:0000256" key="2">
    <source>
        <dbReference type="ARBA" id="ARBA00004514"/>
    </source>
</evidence>
<accession>A0A833YQF3</accession>
<dbReference type="EMBL" id="JABVXQ010000014">
    <property type="protein sequence ID" value="KAF6077131.1"/>
    <property type="molecule type" value="Genomic_DNA"/>
</dbReference>
<gene>
    <name evidence="14" type="ORF">HJG60_003090</name>
</gene>
<evidence type="ECO:0000256" key="6">
    <source>
        <dbReference type="ARBA" id="ARBA00022490"/>
    </source>
</evidence>
<comment type="caution">
    <text evidence="14">The sequence shown here is derived from an EMBL/GenBank/DDBJ whole genome shotgun (WGS) entry which is preliminary data.</text>
</comment>
<evidence type="ECO:0000256" key="12">
    <source>
        <dbReference type="ARBA" id="ARBA00064276"/>
    </source>
</evidence>
<comment type="subunit">
    <text evidence="12">Monomer. Component of the conserved oligomeric Golgi (COG) complex which is composed of eight different subunits and is required for normal Golgi morphology and localization. Mediates interaction of SCFD1 with the COG complex. Interacts with STX5.</text>
</comment>
<feature type="domain" description="COG4 transport protein middle alpha-helical bundle" evidence="13">
    <location>
        <begin position="148"/>
        <end position="457"/>
    </location>
</feature>
<dbReference type="GO" id="GO:0015031">
    <property type="term" value="P:protein transport"/>
    <property type="evidence" value="ECO:0007669"/>
    <property type="project" value="UniProtKB-KW"/>
</dbReference>
<comment type="subcellular location">
    <subcellularLocation>
        <location evidence="2">Cytoplasm</location>
        <location evidence="2">Cytosol</location>
    </subcellularLocation>
    <subcellularLocation>
        <location evidence="1">Golgi apparatus membrane</location>
        <topology evidence="1">Peripheral membrane protein</topology>
        <orientation evidence="1">Cytoplasmic side</orientation>
    </subcellularLocation>
</comment>
<evidence type="ECO:0000256" key="9">
    <source>
        <dbReference type="ARBA" id="ARBA00023136"/>
    </source>
</evidence>